<dbReference type="EMBL" id="CAJVQB010082070">
    <property type="protein sequence ID" value="CAG8846077.1"/>
    <property type="molecule type" value="Genomic_DNA"/>
</dbReference>
<reference evidence="1 2" key="1">
    <citation type="submission" date="2021-06" db="EMBL/GenBank/DDBJ databases">
        <authorList>
            <person name="Kallberg Y."/>
            <person name="Tangrot J."/>
            <person name="Rosling A."/>
        </authorList>
    </citation>
    <scope>NUCLEOTIDE SEQUENCE [LARGE SCALE GENOMIC DNA]</scope>
    <source>
        <strain evidence="1 2">120-4 pot B 10/14</strain>
    </source>
</reference>
<proteinExistence type="predicted"/>
<evidence type="ECO:0000313" key="1">
    <source>
        <dbReference type="EMBL" id="CAG8846077.1"/>
    </source>
</evidence>
<comment type="caution">
    <text evidence="1">The sequence shown here is derived from an EMBL/GenBank/DDBJ whole genome shotgun (WGS) entry which is preliminary data.</text>
</comment>
<keyword evidence="2" id="KW-1185">Reference proteome</keyword>
<organism evidence="1 2">
    <name type="scientific">Gigaspora margarita</name>
    <dbReference type="NCBI Taxonomy" id="4874"/>
    <lineage>
        <taxon>Eukaryota</taxon>
        <taxon>Fungi</taxon>
        <taxon>Fungi incertae sedis</taxon>
        <taxon>Mucoromycota</taxon>
        <taxon>Glomeromycotina</taxon>
        <taxon>Glomeromycetes</taxon>
        <taxon>Diversisporales</taxon>
        <taxon>Gigasporaceae</taxon>
        <taxon>Gigaspora</taxon>
    </lineage>
</organism>
<dbReference type="Proteomes" id="UP000789901">
    <property type="component" value="Unassembled WGS sequence"/>
</dbReference>
<gene>
    <name evidence="1" type="ORF">GMARGA_LOCUS37987</name>
</gene>
<evidence type="ECO:0000313" key="2">
    <source>
        <dbReference type="Proteomes" id="UP000789901"/>
    </source>
</evidence>
<feature type="non-terminal residue" evidence="1">
    <location>
        <position position="1"/>
    </location>
</feature>
<sequence length="56" mass="6153">ILPHLPFKAAKVFPLSEKKSVLVTSSNDGLEDKSDDLEIIDLTDTAKMEVHNESEG</sequence>
<accession>A0ABN7X1Y8</accession>
<feature type="non-terminal residue" evidence="1">
    <location>
        <position position="56"/>
    </location>
</feature>
<name>A0ABN7X1Y8_GIGMA</name>
<protein>
    <submittedName>
        <fullName evidence="1">15127_t:CDS:1</fullName>
    </submittedName>
</protein>